<evidence type="ECO:0000313" key="2">
    <source>
        <dbReference type="EMBL" id="CRK76293.1"/>
    </source>
</evidence>
<evidence type="ECO:0000313" key="3">
    <source>
        <dbReference type="Proteomes" id="UP000048949"/>
    </source>
</evidence>
<evidence type="ECO:0000256" key="1">
    <source>
        <dbReference type="PIRSR" id="PIRSR605502-1"/>
    </source>
</evidence>
<dbReference type="InterPro" id="IPR050792">
    <property type="entry name" value="ADP-ribosylglycohydrolase"/>
</dbReference>
<sequence length="447" mass="49295">MDLKFKMFHEANAKLADGFSRSDLLSISDDDFERKHGFIQWAFPTIKNTRQFSNAPVLDLPSAIWLSERQDVTDFLEAMTVRFLEFLAANDHWKSRYNHNHLRISRAIESLRVLHSWELSNWFYSKVVELAGSSFENMGASDEYWSTYASPIHDRIAGAFVGLAIGDALGAPVEFSPRGTFELVSGYREGGRFKLPAGAWTDDTAMALCLAQVLINKNGLDAGQLLESFCHWAEHGSNTSTGVAVGIGQNTLRVLGDYKRNGYLEALPFGSKNDGNGSLMRLAPVACYAHADPAQAIHLASQQSLATHASHSADQSCQLVAELLCGLINGHKFDELWQVASERNWGPAVRSLFEHSYSELNSDNVFAGGYVIDTLHSALWSLLQSDNFETAVIKAVNLGDDADTVGAVVGQLAGAMYGYASVPAHFKQNLIDERKLYVTSQFLNSSW</sequence>
<dbReference type="GO" id="GO:0046872">
    <property type="term" value="F:metal ion binding"/>
    <property type="evidence" value="ECO:0007669"/>
    <property type="project" value="UniProtKB-KW"/>
</dbReference>
<reference evidence="2 3" key="1">
    <citation type="submission" date="2015-04" db="EMBL/GenBank/DDBJ databases">
        <authorList>
            <person name="Syromyatnikov M.Y."/>
            <person name="Popov V.N."/>
        </authorList>
    </citation>
    <scope>NUCLEOTIDE SEQUENCE [LARGE SCALE GENOMIC DNA]</scope>
    <source>
        <strain evidence="2 3">CECT 5292</strain>
    </source>
</reference>
<dbReference type="InterPro" id="IPR036705">
    <property type="entry name" value="Ribosyl_crysJ1_sf"/>
</dbReference>
<comment type="cofactor">
    <cofactor evidence="1">
        <name>Mg(2+)</name>
        <dbReference type="ChEBI" id="CHEBI:18420"/>
    </cofactor>
    <text evidence="1">Binds 2 magnesium ions per subunit.</text>
</comment>
<dbReference type="AlphaFoldDB" id="A0A0U1NP93"/>
<feature type="binding site" evidence="1">
    <location>
        <position position="404"/>
    </location>
    <ligand>
        <name>Mg(2+)</name>
        <dbReference type="ChEBI" id="CHEBI:18420"/>
        <label>1</label>
    </ligand>
</feature>
<keyword evidence="3" id="KW-1185">Reference proteome</keyword>
<feature type="binding site" evidence="1">
    <location>
        <position position="403"/>
    </location>
    <ligand>
        <name>Mg(2+)</name>
        <dbReference type="ChEBI" id="CHEBI:18420"/>
        <label>1</label>
    </ligand>
</feature>
<organism evidence="2 3">
    <name type="scientific">Nereida ignava</name>
    <dbReference type="NCBI Taxonomy" id="282199"/>
    <lineage>
        <taxon>Bacteria</taxon>
        <taxon>Pseudomonadati</taxon>
        <taxon>Pseudomonadota</taxon>
        <taxon>Alphaproteobacteria</taxon>
        <taxon>Rhodobacterales</taxon>
        <taxon>Roseobacteraceae</taxon>
        <taxon>Nereida</taxon>
    </lineage>
</organism>
<dbReference type="Gene3D" id="1.10.4080.10">
    <property type="entry name" value="ADP-ribosylation/Crystallin J1"/>
    <property type="match status" value="1"/>
</dbReference>
<dbReference type="Proteomes" id="UP000048949">
    <property type="component" value="Unassembled WGS sequence"/>
</dbReference>
<dbReference type="STRING" id="282199.GCA_001049735_02349"/>
<dbReference type="EMBL" id="CVQV01000015">
    <property type="protein sequence ID" value="CRK76293.1"/>
    <property type="molecule type" value="Genomic_DNA"/>
</dbReference>
<dbReference type="EC" id="3.2.2.24" evidence="2"/>
<protein>
    <submittedName>
        <fullName evidence="2">ADP-ribosyl-[dinitrogen reductase] glycohydrolase</fullName>
        <ecNumber evidence="2">3.2.2.24</ecNumber>
    </submittedName>
</protein>
<dbReference type="SUPFAM" id="SSF101478">
    <property type="entry name" value="ADP-ribosylglycohydrolase"/>
    <property type="match status" value="1"/>
</dbReference>
<gene>
    <name evidence="2" type="primary">draG</name>
    <name evidence="2" type="ORF">NIG5292_02350</name>
</gene>
<dbReference type="InterPro" id="IPR005502">
    <property type="entry name" value="Ribosyl_crysJ1"/>
</dbReference>
<accession>A0A0U1NP93</accession>
<keyword evidence="1" id="KW-0460">Magnesium</keyword>
<keyword evidence="2" id="KW-0378">Hydrolase</keyword>
<proteinExistence type="predicted"/>
<dbReference type="RefSeq" id="WP_048599708.1">
    <property type="nucleotide sequence ID" value="NZ_CVPC01000015.1"/>
</dbReference>
<keyword evidence="1" id="KW-0479">Metal-binding</keyword>
<dbReference type="PANTHER" id="PTHR16222">
    <property type="entry name" value="ADP-RIBOSYLGLYCOHYDROLASE"/>
    <property type="match status" value="1"/>
</dbReference>
<feature type="binding site" evidence="1">
    <location>
        <position position="203"/>
    </location>
    <ligand>
        <name>Mg(2+)</name>
        <dbReference type="ChEBI" id="CHEBI:18420"/>
        <label>1</label>
    </ligand>
</feature>
<keyword evidence="2" id="KW-0326">Glycosidase</keyword>
<dbReference type="Pfam" id="PF03747">
    <property type="entry name" value="ADP_ribosyl_GH"/>
    <property type="match status" value="1"/>
</dbReference>
<name>A0A0U1NP93_9RHOB</name>
<feature type="binding site" evidence="1">
    <location>
        <position position="401"/>
    </location>
    <ligand>
        <name>Mg(2+)</name>
        <dbReference type="ChEBI" id="CHEBI:18420"/>
        <label>1</label>
    </ligand>
</feature>
<feature type="binding site" evidence="1">
    <location>
        <position position="201"/>
    </location>
    <ligand>
        <name>Mg(2+)</name>
        <dbReference type="ChEBI" id="CHEBI:18420"/>
        <label>1</label>
    </ligand>
</feature>
<dbReference type="GO" id="GO:0047407">
    <property type="term" value="F:ADP-ribosyl-[dinitrogen reductase] hydrolase activity"/>
    <property type="evidence" value="ECO:0007669"/>
    <property type="project" value="UniProtKB-EC"/>
</dbReference>
<dbReference type="OrthoDB" id="9806482at2"/>
<feature type="binding site" evidence="1">
    <location>
        <position position="202"/>
    </location>
    <ligand>
        <name>Mg(2+)</name>
        <dbReference type="ChEBI" id="CHEBI:18420"/>
        <label>1</label>
    </ligand>
</feature>
<dbReference type="PANTHER" id="PTHR16222:SF12">
    <property type="entry name" value="ADP-RIBOSYLGLYCOHYDROLASE-RELATED"/>
    <property type="match status" value="1"/>
</dbReference>